<dbReference type="InterPro" id="IPR012341">
    <property type="entry name" value="6hp_glycosidase-like_sf"/>
</dbReference>
<dbReference type="GO" id="GO:0004571">
    <property type="term" value="F:mannosyl-oligosaccharide 1,2-alpha-mannosidase activity"/>
    <property type="evidence" value="ECO:0007669"/>
    <property type="project" value="UniProtKB-EC"/>
</dbReference>
<evidence type="ECO:0000313" key="16">
    <source>
        <dbReference type="Proteomes" id="UP000636479"/>
    </source>
</evidence>
<name>A0A8H6TCK6_9AGAR</name>
<evidence type="ECO:0000256" key="13">
    <source>
        <dbReference type="PIRSR" id="PIRSR601382-3"/>
    </source>
</evidence>
<accession>A0A8H6TCK6</accession>
<dbReference type="RefSeq" id="XP_037226348.1">
    <property type="nucleotide sequence ID" value="XM_037358438.1"/>
</dbReference>
<dbReference type="Proteomes" id="UP000636479">
    <property type="component" value="Unassembled WGS sequence"/>
</dbReference>
<comment type="similarity">
    <text evidence="3 14">Belongs to the glycosyl hydrolase 47 family.</text>
</comment>
<dbReference type="GeneID" id="59340954"/>
<dbReference type="EMBL" id="JACAZF010000001">
    <property type="protein sequence ID" value="KAF7316325.1"/>
    <property type="molecule type" value="Genomic_DNA"/>
</dbReference>
<dbReference type="OrthoDB" id="8118055at2759"/>
<comment type="catalytic activity">
    <reaction evidence="10">
        <text>N(4)-(alpha-D-Man-(1-&gt;2)-alpha-D-Man-(1-&gt;2)-alpha-D-Man-(1-&gt;3)-[alpha-D-Man-(1-&gt;2)-alpha-D-Man-(1-&gt;3)-[alpha-D-Man-(1-&gt;2)-alpha-D-Man-(1-&gt;6)]-alpha-D-Man-(1-&gt;6)]-beta-D-Man-(1-&gt;4)-beta-D-GlcNAc-(1-&gt;4)-beta-D-GlcNAc)-L-asparaginyl-[protein] (N-glucan mannose isomer 9A1,2,3B1,2,3) + 4 H2O = N(4)-(alpha-D-Man-(1-&gt;3)-[alpha-D-Man-(1-&gt;3)-[alpha-D-Man-(1-&gt;6)]-alpha-D-Man-(1-&gt;6)]-beta-D-Man-(1-&gt;4)-beta-D-GlcNAc-(1-&gt;4)-beta-D-GlcNAc)-L-asparaginyl-[protein] (N-glucan mannose isomer 5A1,2) + 4 beta-D-mannose</text>
        <dbReference type="Rhea" id="RHEA:56008"/>
        <dbReference type="Rhea" id="RHEA-COMP:14356"/>
        <dbReference type="Rhea" id="RHEA-COMP:14367"/>
        <dbReference type="ChEBI" id="CHEBI:15377"/>
        <dbReference type="ChEBI" id="CHEBI:28563"/>
        <dbReference type="ChEBI" id="CHEBI:59087"/>
        <dbReference type="ChEBI" id="CHEBI:139493"/>
        <dbReference type="EC" id="3.2.1.113"/>
    </reaction>
</comment>
<evidence type="ECO:0000256" key="12">
    <source>
        <dbReference type="PIRSR" id="PIRSR601382-2"/>
    </source>
</evidence>
<keyword evidence="4" id="KW-0732">Signal</keyword>
<evidence type="ECO:0000256" key="1">
    <source>
        <dbReference type="ARBA" id="ARBA00001913"/>
    </source>
</evidence>
<evidence type="ECO:0000256" key="6">
    <source>
        <dbReference type="ARBA" id="ARBA00023157"/>
    </source>
</evidence>
<evidence type="ECO:0000256" key="3">
    <source>
        <dbReference type="ARBA" id="ARBA00007658"/>
    </source>
</evidence>
<feature type="binding site" evidence="12">
    <location>
        <position position="451"/>
    </location>
    <ligand>
        <name>Ca(2+)</name>
        <dbReference type="ChEBI" id="CHEBI:29108"/>
    </ligand>
</feature>
<comment type="pathway">
    <text evidence="2">Protein modification; protein glycosylation.</text>
</comment>
<organism evidence="15 16">
    <name type="scientific">Mycena indigotica</name>
    <dbReference type="NCBI Taxonomy" id="2126181"/>
    <lineage>
        <taxon>Eukaryota</taxon>
        <taxon>Fungi</taxon>
        <taxon>Dikarya</taxon>
        <taxon>Basidiomycota</taxon>
        <taxon>Agaricomycotina</taxon>
        <taxon>Agaricomycetes</taxon>
        <taxon>Agaricomycetidae</taxon>
        <taxon>Agaricales</taxon>
        <taxon>Marasmiineae</taxon>
        <taxon>Mycenaceae</taxon>
        <taxon>Mycena</taxon>
    </lineage>
</organism>
<evidence type="ECO:0000256" key="14">
    <source>
        <dbReference type="RuleBase" id="RU361193"/>
    </source>
</evidence>
<feature type="disulfide bond" evidence="13">
    <location>
        <begin position="280"/>
        <end position="309"/>
    </location>
</feature>
<evidence type="ECO:0000256" key="4">
    <source>
        <dbReference type="ARBA" id="ARBA00022729"/>
    </source>
</evidence>
<evidence type="ECO:0000256" key="9">
    <source>
        <dbReference type="ARBA" id="ARBA00047669"/>
    </source>
</evidence>
<feature type="active site" evidence="11">
    <location>
        <position position="365"/>
    </location>
</feature>
<feature type="active site" description="Proton donor" evidence="11">
    <location>
        <position position="85"/>
    </location>
</feature>
<evidence type="ECO:0000256" key="7">
    <source>
        <dbReference type="ARBA" id="ARBA00023180"/>
    </source>
</evidence>
<evidence type="ECO:0000256" key="10">
    <source>
        <dbReference type="ARBA" id="ARBA00048605"/>
    </source>
</evidence>
<dbReference type="GO" id="GO:0005509">
    <property type="term" value="F:calcium ion binding"/>
    <property type="evidence" value="ECO:0007669"/>
    <property type="project" value="InterPro"/>
</dbReference>
<dbReference type="Pfam" id="PF01532">
    <property type="entry name" value="Glyco_hydro_47"/>
    <property type="match status" value="1"/>
</dbReference>
<keyword evidence="12" id="KW-0106">Calcium</keyword>
<dbReference type="GO" id="GO:0005975">
    <property type="term" value="P:carbohydrate metabolic process"/>
    <property type="evidence" value="ECO:0007669"/>
    <property type="project" value="InterPro"/>
</dbReference>
<feature type="active site" evidence="11">
    <location>
        <position position="215"/>
    </location>
</feature>
<dbReference type="GO" id="GO:0016020">
    <property type="term" value="C:membrane"/>
    <property type="evidence" value="ECO:0007669"/>
    <property type="project" value="InterPro"/>
</dbReference>
<comment type="catalytic activity">
    <reaction evidence="9">
        <text>N(4)-(alpha-D-Man-(1-&gt;2)-alpha-D-Man-(1-&gt;2)-alpha-D-Man-(1-&gt;3)-[alpha-D-Man-(1-&gt;3)-[alpha-D-Man-(1-&gt;2)-alpha-D-Man-(1-&gt;6)]-alpha-D-Man-(1-&gt;6)]-beta-D-Man-(1-&gt;4)-beta-D-GlcNAc-(1-&gt;4)-beta-D-GlcNAc)-L-asparaginyl-[protein] (N-glucan mannose isomer 8A1,2,3B1,3) + 3 H2O = N(4)-(alpha-D-Man-(1-&gt;3)-[alpha-D-Man-(1-&gt;3)-[alpha-D-Man-(1-&gt;6)]-alpha-D-Man-(1-&gt;6)]-beta-D-Man-(1-&gt;4)-beta-D-GlcNAc-(1-&gt;4)-beta-D-GlcNAc)-L-asparaginyl-[protein] (N-glucan mannose isomer 5A1,2) + 3 beta-D-mannose</text>
        <dbReference type="Rhea" id="RHEA:56028"/>
        <dbReference type="Rhea" id="RHEA-COMP:14358"/>
        <dbReference type="Rhea" id="RHEA-COMP:14367"/>
        <dbReference type="ChEBI" id="CHEBI:15377"/>
        <dbReference type="ChEBI" id="CHEBI:28563"/>
        <dbReference type="ChEBI" id="CHEBI:59087"/>
        <dbReference type="ChEBI" id="CHEBI:60628"/>
        <dbReference type="EC" id="3.2.1.113"/>
    </reaction>
</comment>
<dbReference type="AlphaFoldDB" id="A0A8H6TCK6"/>
<evidence type="ECO:0000256" key="11">
    <source>
        <dbReference type="PIRSR" id="PIRSR601382-1"/>
    </source>
</evidence>
<dbReference type="SUPFAM" id="SSF48225">
    <property type="entry name" value="Seven-hairpin glycosidases"/>
    <property type="match status" value="1"/>
</dbReference>
<keyword evidence="6 13" id="KW-1015">Disulfide bond</keyword>
<protein>
    <recommendedName>
        <fullName evidence="14">alpha-1,2-Mannosidase</fullName>
        <ecNumber evidence="14">3.2.1.-</ecNumber>
    </recommendedName>
</protein>
<comment type="caution">
    <text evidence="15">The sequence shown here is derived from an EMBL/GenBank/DDBJ whole genome shotgun (WGS) entry which is preliminary data.</text>
</comment>
<dbReference type="PRINTS" id="PR00747">
    <property type="entry name" value="GLYHDRLASE47"/>
</dbReference>
<keyword evidence="7" id="KW-0325">Glycoprotein</keyword>
<evidence type="ECO:0000256" key="2">
    <source>
        <dbReference type="ARBA" id="ARBA00004922"/>
    </source>
</evidence>
<evidence type="ECO:0000256" key="5">
    <source>
        <dbReference type="ARBA" id="ARBA00022801"/>
    </source>
</evidence>
<keyword evidence="12" id="KW-0479">Metal-binding</keyword>
<dbReference type="PANTHER" id="PTHR11742">
    <property type="entry name" value="MANNOSYL-OLIGOSACCHARIDE ALPHA-1,2-MANNOSIDASE-RELATED"/>
    <property type="match status" value="1"/>
</dbReference>
<keyword evidence="5 14" id="KW-0378">Hydrolase</keyword>
<reference evidence="15" key="1">
    <citation type="submission" date="2020-05" db="EMBL/GenBank/DDBJ databases">
        <title>Mycena genomes resolve the evolution of fungal bioluminescence.</title>
        <authorList>
            <person name="Tsai I.J."/>
        </authorList>
    </citation>
    <scope>NUCLEOTIDE SEQUENCE</scope>
    <source>
        <strain evidence="15">171206Taipei</strain>
    </source>
</reference>
<sequence>MDAMGMLQVGRNHRRCFADNSKLYIGSLSDSNRLASTLWASKPNSSKLSTIPPTSISADRRHPNPSGIFSFNPRFFVSDTCSVFETTIRYLGGLLSAYELSGKKHPELLAKATEVADKMAYAWVGENPIPFGFIDFATNTPEQRSSNIAEAGTLSLEGYILSQHSGNATYGDKAVKALAHIANLPAPLPGLAAQGIDPKTGNFVGGYVSWGGGSDSYFEYLLKYARLSNTKDNIYMDTWKTAVDSSIKHLLRKSTVGNHVYLGDYDDAGRVRHISSHLACFHAGNWMLGGKLLKNQTIIDIALDLNEACWNTYSSTQTGIGPEAFAFESSEGNFTGRSPPTAAQAAFYKEHGFYITDAFYILRPEVLESNFHAWRITGKSKYLDRAGDAIDSFMKYLPSTVGYASLNDVNDASRGQMDDTQSFWFAEVLKYLWLTFDDPKTISLDDYVFNTECQPFRAPASLPSYDSGSFIPSKPFKIQTGDLPEVSPFMKKIVAQKQ</sequence>
<comment type="cofactor">
    <cofactor evidence="1 12">
        <name>Ca(2+)</name>
        <dbReference type="ChEBI" id="CHEBI:29108"/>
    </cofactor>
</comment>
<dbReference type="Gene3D" id="1.50.10.10">
    <property type="match status" value="1"/>
</dbReference>
<proteinExistence type="inferred from homology"/>
<evidence type="ECO:0000256" key="8">
    <source>
        <dbReference type="ARBA" id="ARBA00023295"/>
    </source>
</evidence>
<dbReference type="EC" id="3.2.1.-" evidence="14"/>
<dbReference type="PANTHER" id="PTHR11742:SF101">
    <property type="entry name" value="MANNOSYL-OLIGOSACCHARIDE ALPHA-1,2-MANNOSIDASE 1B"/>
    <property type="match status" value="1"/>
</dbReference>
<dbReference type="InterPro" id="IPR001382">
    <property type="entry name" value="Glyco_hydro_47"/>
</dbReference>
<dbReference type="GO" id="GO:0005783">
    <property type="term" value="C:endoplasmic reticulum"/>
    <property type="evidence" value="ECO:0007669"/>
    <property type="project" value="TreeGrafter"/>
</dbReference>
<gene>
    <name evidence="15" type="ORF">MIND_00151300</name>
</gene>
<dbReference type="InterPro" id="IPR036026">
    <property type="entry name" value="Seven-hairpin_glycosidases"/>
</dbReference>
<dbReference type="GO" id="GO:0036503">
    <property type="term" value="P:ERAD pathway"/>
    <property type="evidence" value="ECO:0007669"/>
    <property type="project" value="UniProtKB-ARBA"/>
</dbReference>
<keyword evidence="16" id="KW-1185">Reference proteome</keyword>
<evidence type="ECO:0000313" key="15">
    <source>
        <dbReference type="EMBL" id="KAF7316325.1"/>
    </source>
</evidence>
<keyword evidence="8 14" id="KW-0326">Glycosidase</keyword>
<dbReference type="InterPro" id="IPR050749">
    <property type="entry name" value="Glycosyl_Hydrolase_47"/>
</dbReference>
<feature type="active site" description="Proton donor" evidence="11">
    <location>
        <position position="323"/>
    </location>
</feature>